<proteinExistence type="predicted"/>
<dbReference type="AlphaFoldDB" id="A0A382S556"/>
<evidence type="ECO:0000313" key="1">
    <source>
        <dbReference type="EMBL" id="SVD04367.1"/>
    </source>
</evidence>
<organism evidence="1">
    <name type="scientific">marine metagenome</name>
    <dbReference type="NCBI Taxonomy" id="408172"/>
    <lineage>
        <taxon>unclassified sequences</taxon>
        <taxon>metagenomes</taxon>
        <taxon>ecological metagenomes</taxon>
    </lineage>
</organism>
<name>A0A382S556_9ZZZZ</name>
<reference evidence="1" key="1">
    <citation type="submission" date="2018-05" db="EMBL/GenBank/DDBJ databases">
        <authorList>
            <person name="Lanie J.A."/>
            <person name="Ng W.-L."/>
            <person name="Kazmierczak K.M."/>
            <person name="Andrzejewski T.M."/>
            <person name="Davidsen T.M."/>
            <person name="Wayne K.J."/>
            <person name="Tettelin H."/>
            <person name="Glass J.I."/>
            <person name="Rusch D."/>
            <person name="Podicherti R."/>
            <person name="Tsui H.-C.T."/>
            <person name="Winkler M.E."/>
        </authorList>
    </citation>
    <scope>NUCLEOTIDE SEQUENCE</scope>
</reference>
<dbReference type="EMBL" id="UINC01126100">
    <property type="protein sequence ID" value="SVD04367.1"/>
    <property type="molecule type" value="Genomic_DNA"/>
</dbReference>
<feature type="non-terminal residue" evidence="1">
    <location>
        <position position="1"/>
    </location>
</feature>
<protein>
    <submittedName>
        <fullName evidence="1">Uncharacterized protein</fullName>
    </submittedName>
</protein>
<sequence>YFSLEEQTKRVPVDRHGVALWKPRAREVMPADCAACDLVPTCRKLSRAHGVVHLWRKFGLIEPDGAPTRRGLIVSFFTGGDGLAIAAAIEDEHYPIEDFVYDIANLRGGFRFHGDDDRWEGRLAWVCRNAYGMNSVLGYLDAGTPPEYGYGADSVVADIHRNPARKQHWILEVAEEGDIDRVIIEWRSLLRRITHSPSLDCKRWSALQEKAAQILDETESPTLTDLPPLEYRQTQRQEHRLILRRH</sequence>
<accession>A0A382S556</accession>
<gene>
    <name evidence="1" type="ORF">METZ01_LOCUS357221</name>
</gene>